<dbReference type="GO" id="GO:0016853">
    <property type="term" value="F:isomerase activity"/>
    <property type="evidence" value="ECO:0007669"/>
    <property type="project" value="UniProtKB-KW"/>
</dbReference>
<sequence length="184" mass="19611">MTDLYARALSELRTVFERLDDKAVDHGVERIAAARKVVVYGGGREGLQVKGLAMRLFHMGLDVGVVGDMTAPYLGKGDLFVVTCGPGEISTSVALMNVVKEAGAETLVVTAQPRGRVPSMADSVITIPAQTMADDQGDAATSVLPMGSLFEGALFILFEVMILKLMERLGVTAEAMRANHTNLE</sequence>
<dbReference type="RefSeq" id="WP_088562963.1">
    <property type="nucleotide sequence ID" value="NZ_FYEH01000019.1"/>
</dbReference>
<dbReference type="GO" id="GO:0097367">
    <property type="term" value="F:carbohydrate derivative binding"/>
    <property type="evidence" value="ECO:0007669"/>
    <property type="project" value="InterPro"/>
</dbReference>
<keyword evidence="3" id="KW-0413">Isomerase</keyword>
<accession>A0A212S1J7</accession>
<dbReference type="AlphaFoldDB" id="A0A212S1J7"/>
<dbReference type="Proteomes" id="UP000197065">
    <property type="component" value="Unassembled WGS sequence"/>
</dbReference>
<feature type="domain" description="SIS" evidence="2">
    <location>
        <begin position="27"/>
        <end position="171"/>
    </location>
</feature>
<dbReference type="SUPFAM" id="SSF53697">
    <property type="entry name" value="SIS domain"/>
    <property type="match status" value="1"/>
</dbReference>
<keyword evidence="4" id="KW-1185">Reference proteome</keyword>
<dbReference type="PROSITE" id="PS51464">
    <property type="entry name" value="SIS"/>
    <property type="match status" value="1"/>
</dbReference>
<evidence type="ECO:0000313" key="4">
    <source>
        <dbReference type="Proteomes" id="UP000197065"/>
    </source>
</evidence>
<organism evidence="3 4">
    <name type="scientific">Arboricoccus pini</name>
    <dbReference type="NCBI Taxonomy" id="1963835"/>
    <lineage>
        <taxon>Bacteria</taxon>
        <taxon>Pseudomonadati</taxon>
        <taxon>Pseudomonadota</taxon>
        <taxon>Alphaproteobacteria</taxon>
        <taxon>Geminicoccales</taxon>
        <taxon>Geminicoccaceae</taxon>
        <taxon>Arboricoccus</taxon>
    </lineage>
</organism>
<dbReference type="InterPro" id="IPR001347">
    <property type="entry name" value="SIS_dom"/>
</dbReference>
<comment type="similarity">
    <text evidence="1">Belongs to the SIS family. PHI subfamily.</text>
</comment>
<dbReference type="Gene3D" id="3.40.50.10490">
    <property type="entry name" value="Glucose-6-phosphate isomerase like protein, domain 1"/>
    <property type="match status" value="1"/>
</dbReference>
<dbReference type="PANTHER" id="PTHR43443">
    <property type="entry name" value="3-HEXULOSE-6-PHOSPHATE ISOMERASE"/>
    <property type="match status" value="1"/>
</dbReference>
<dbReference type="EMBL" id="FYEH01000019">
    <property type="protein sequence ID" value="SNB78864.1"/>
    <property type="molecule type" value="Genomic_DNA"/>
</dbReference>
<dbReference type="InterPro" id="IPR046348">
    <property type="entry name" value="SIS_dom_sf"/>
</dbReference>
<reference evidence="3 4" key="1">
    <citation type="submission" date="2017-06" db="EMBL/GenBank/DDBJ databases">
        <authorList>
            <person name="Kim H.J."/>
            <person name="Triplett B.A."/>
        </authorList>
    </citation>
    <scope>NUCLEOTIDE SEQUENCE [LARGE SCALE GENOMIC DNA]</scope>
    <source>
        <strain evidence="3 4">B29T1</strain>
    </source>
</reference>
<dbReference type="OrthoDB" id="9797832at2"/>
<evidence type="ECO:0000259" key="2">
    <source>
        <dbReference type="PROSITE" id="PS51464"/>
    </source>
</evidence>
<proteinExistence type="inferred from homology"/>
<dbReference type="PANTHER" id="PTHR43443:SF1">
    <property type="entry name" value="3-HEXULOSE-6-PHOSPHATE ISOMERASE"/>
    <property type="match status" value="1"/>
</dbReference>
<protein>
    <submittedName>
        <fullName evidence="3">3-hexulose-6-phosphate isomerase</fullName>
    </submittedName>
</protein>
<dbReference type="CDD" id="cd05005">
    <property type="entry name" value="SIS_PHI"/>
    <property type="match status" value="1"/>
</dbReference>
<dbReference type="InterPro" id="IPR017552">
    <property type="entry name" value="PHI/rmpB"/>
</dbReference>
<gene>
    <name evidence="3" type="ORF">SAMN07250955_11959</name>
</gene>
<name>A0A212S1J7_9PROT</name>
<dbReference type="GO" id="GO:1901135">
    <property type="term" value="P:carbohydrate derivative metabolic process"/>
    <property type="evidence" value="ECO:0007669"/>
    <property type="project" value="InterPro"/>
</dbReference>
<evidence type="ECO:0000256" key="1">
    <source>
        <dbReference type="ARBA" id="ARBA00009235"/>
    </source>
</evidence>
<dbReference type="Pfam" id="PF01380">
    <property type="entry name" value="SIS"/>
    <property type="match status" value="1"/>
</dbReference>
<evidence type="ECO:0000313" key="3">
    <source>
        <dbReference type="EMBL" id="SNB78864.1"/>
    </source>
</evidence>